<protein>
    <recommendedName>
        <fullName evidence="4">NAD(+) diphosphatase</fullName>
        <ecNumber evidence="4">3.6.1.22</ecNumber>
    </recommendedName>
</protein>
<dbReference type="InterPro" id="IPR050241">
    <property type="entry name" value="NAD-cap_RNA_hydrolase_NudC"/>
</dbReference>
<dbReference type="PANTHER" id="PTHR42904:SF6">
    <property type="entry name" value="NAD-CAPPED RNA HYDROLASE NUDT12"/>
    <property type="match status" value="1"/>
</dbReference>
<evidence type="ECO:0000259" key="11">
    <source>
        <dbReference type="PROSITE" id="PS51462"/>
    </source>
</evidence>
<dbReference type="NCBIfam" id="NF001299">
    <property type="entry name" value="PRK00241.1"/>
    <property type="match status" value="1"/>
</dbReference>
<comment type="similarity">
    <text evidence="3">Belongs to the Nudix hydrolase family. NudC subfamily.</text>
</comment>
<dbReference type="PRINTS" id="PR00502">
    <property type="entry name" value="NUDIXFAMILY"/>
</dbReference>
<keyword evidence="7" id="KW-0460">Magnesium</keyword>
<organism evidence="12 13">
    <name type="scientific">Nocardioides renjunii</name>
    <dbReference type="NCBI Taxonomy" id="3095075"/>
    <lineage>
        <taxon>Bacteria</taxon>
        <taxon>Bacillati</taxon>
        <taxon>Actinomycetota</taxon>
        <taxon>Actinomycetes</taxon>
        <taxon>Propionibacteriales</taxon>
        <taxon>Nocardioidaceae</taxon>
        <taxon>Nocardioides</taxon>
    </lineage>
</organism>
<evidence type="ECO:0000256" key="9">
    <source>
        <dbReference type="ARBA" id="ARBA00023679"/>
    </source>
</evidence>
<dbReference type="InterPro" id="IPR020476">
    <property type="entry name" value="Nudix_hydrolase"/>
</dbReference>
<evidence type="ECO:0000256" key="1">
    <source>
        <dbReference type="ARBA" id="ARBA00001946"/>
    </source>
</evidence>
<keyword evidence="6 10" id="KW-0378">Hydrolase</keyword>
<accession>A0ABU5KCU5</accession>
<evidence type="ECO:0000256" key="5">
    <source>
        <dbReference type="ARBA" id="ARBA00022723"/>
    </source>
</evidence>
<dbReference type="InterPro" id="IPR000086">
    <property type="entry name" value="NUDIX_hydrolase_dom"/>
</dbReference>
<evidence type="ECO:0000256" key="4">
    <source>
        <dbReference type="ARBA" id="ARBA00012381"/>
    </source>
</evidence>
<dbReference type="InterPro" id="IPR015797">
    <property type="entry name" value="NUDIX_hydrolase-like_dom_sf"/>
</dbReference>
<proteinExistence type="inferred from homology"/>
<evidence type="ECO:0000256" key="7">
    <source>
        <dbReference type="ARBA" id="ARBA00022842"/>
    </source>
</evidence>
<reference evidence="12 13" key="1">
    <citation type="submission" date="2023-11" db="EMBL/GenBank/DDBJ databases">
        <title>Novel species in genus Nocardioides.</title>
        <authorList>
            <person name="Zhou H."/>
        </authorList>
    </citation>
    <scope>NUCLEOTIDE SEQUENCE [LARGE SCALE GENOMIC DNA]</scope>
    <source>
        <strain evidence="12 13">S-58</strain>
    </source>
</reference>
<keyword evidence="13" id="KW-1185">Reference proteome</keyword>
<dbReference type="InterPro" id="IPR015376">
    <property type="entry name" value="Znr_NADH_PPase"/>
</dbReference>
<dbReference type="Pfam" id="PF09297">
    <property type="entry name" value="Zn_ribbon_NUD"/>
    <property type="match status" value="1"/>
</dbReference>
<dbReference type="Proteomes" id="UP001291999">
    <property type="component" value="Unassembled WGS sequence"/>
</dbReference>
<dbReference type="CDD" id="cd03429">
    <property type="entry name" value="NUDIX_NADH_pyrophosphatase_Nudt13"/>
    <property type="match status" value="1"/>
</dbReference>
<keyword evidence="8" id="KW-0520">NAD</keyword>
<dbReference type="Gene3D" id="3.90.79.20">
    <property type="match status" value="1"/>
</dbReference>
<dbReference type="Pfam" id="PF00293">
    <property type="entry name" value="NUDIX"/>
    <property type="match status" value="1"/>
</dbReference>
<evidence type="ECO:0000256" key="10">
    <source>
        <dbReference type="RuleBase" id="RU003476"/>
    </source>
</evidence>
<sequence>MSDPSPVERPLPHVALSAHAHNRMGLRRTDEAWLAERTADQATRVLVVAGNRLRPVDGAVAWVSPDAAPEGRLVLLGDADGVVHLAVLVDPDDAPGDPEEWVPLRSVLTAVAEHAPDQAPLLMHAIGLAEWHHATRFCPRCGGTLVSRSAGHELRCTQCDRAQFPRTDPAVIMAITSGDGDDEALLLGRNRAWPTGRWSTLAGFCEPGETLEDAVRREVEEEVGVRVGEVGYFGSQPWPLPASLMLGFTGRALTTDIDVDGAEIEEARWWTRAELEAAVRSGEVAVPHGISISSSLIESWFGRPLDGPGWG</sequence>
<comment type="catalytic activity">
    <reaction evidence="9">
        <text>a 5'-end NAD(+)-phospho-ribonucleoside in mRNA + H2O = a 5'-end phospho-adenosine-phospho-ribonucleoside in mRNA + beta-nicotinamide D-ribonucleotide + 2 H(+)</text>
        <dbReference type="Rhea" id="RHEA:60876"/>
        <dbReference type="Rhea" id="RHEA-COMP:15698"/>
        <dbReference type="Rhea" id="RHEA-COMP:15719"/>
        <dbReference type="ChEBI" id="CHEBI:14649"/>
        <dbReference type="ChEBI" id="CHEBI:15377"/>
        <dbReference type="ChEBI" id="CHEBI:15378"/>
        <dbReference type="ChEBI" id="CHEBI:144029"/>
        <dbReference type="ChEBI" id="CHEBI:144051"/>
    </reaction>
    <physiologicalReaction direction="left-to-right" evidence="9">
        <dbReference type="Rhea" id="RHEA:60877"/>
    </physiologicalReaction>
</comment>
<dbReference type="SUPFAM" id="SSF55811">
    <property type="entry name" value="Nudix"/>
    <property type="match status" value="1"/>
</dbReference>
<dbReference type="EMBL" id="JAXQPW010000004">
    <property type="protein sequence ID" value="MDZ5662696.1"/>
    <property type="molecule type" value="Genomic_DNA"/>
</dbReference>
<evidence type="ECO:0000256" key="8">
    <source>
        <dbReference type="ARBA" id="ARBA00023027"/>
    </source>
</evidence>
<feature type="domain" description="Nudix hydrolase" evidence="11">
    <location>
        <begin position="165"/>
        <end position="292"/>
    </location>
</feature>
<comment type="cofactor">
    <cofactor evidence="1">
        <name>Mg(2+)</name>
        <dbReference type="ChEBI" id="CHEBI:18420"/>
    </cofactor>
</comment>
<evidence type="ECO:0000313" key="13">
    <source>
        <dbReference type="Proteomes" id="UP001291999"/>
    </source>
</evidence>
<comment type="cofactor">
    <cofactor evidence="2">
        <name>Zn(2+)</name>
        <dbReference type="ChEBI" id="CHEBI:29105"/>
    </cofactor>
</comment>
<dbReference type="RefSeq" id="WP_322424677.1">
    <property type="nucleotide sequence ID" value="NZ_JAXQPW010000004.1"/>
</dbReference>
<dbReference type="Gene3D" id="3.90.79.10">
    <property type="entry name" value="Nucleoside Triphosphate Pyrophosphohydrolase"/>
    <property type="match status" value="1"/>
</dbReference>
<dbReference type="PROSITE" id="PS00893">
    <property type="entry name" value="NUDIX_BOX"/>
    <property type="match status" value="1"/>
</dbReference>
<dbReference type="InterPro" id="IPR020084">
    <property type="entry name" value="NUDIX_hydrolase_CS"/>
</dbReference>
<evidence type="ECO:0000313" key="12">
    <source>
        <dbReference type="EMBL" id="MDZ5662696.1"/>
    </source>
</evidence>
<gene>
    <name evidence="12" type="primary">nudC</name>
    <name evidence="12" type="ORF">SFC79_13055</name>
</gene>
<name>A0ABU5KCU5_9ACTN</name>
<dbReference type="PROSITE" id="PS51462">
    <property type="entry name" value="NUDIX"/>
    <property type="match status" value="1"/>
</dbReference>
<evidence type="ECO:0000256" key="2">
    <source>
        <dbReference type="ARBA" id="ARBA00001947"/>
    </source>
</evidence>
<dbReference type="GO" id="GO:0016787">
    <property type="term" value="F:hydrolase activity"/>
    <property type="evidence" value="ECO:0007669"/>
    <property type="project" value="UniProtKB-KW"/>
</dbReference>
<evidence type="ECO:0000256" key="6">
    <source>
        <dbReference type="ARBA" id="ARBA00022801"/>
    </source>
</evidence>
<dbReference type="InterPro" id="IPR049734">
    <property type="entry name" value="NudC-like_C"/>
</dbReference>
<comment type="caution">
    <text evidence="12">The sequence shown here is derived from an EMBL/GenBank/DDBJ whole genome shotgun (WGS) entry which is preliminary data.</text>
</comment>
<evidence type="ECO:0000256" key="3">
    <source>
        <dbReference type="ARBA" id="ARBA00009595"/>
    </source>
</evidence>
<dbReference type="PANTHER" id="PTHR42904">
    <property type="entry name" value="NUDIX HYDROLASE, NUDC SUBFAMILY"/>
    <property type="match status" value="1"/>
</dbReference>
<keyword evidence="5" id="KW-0479">Metal-binding</keyword>
<dbReference type="EC" id="3.6.1.22" evidence="4"/>